<reference evidence="1" key="1">
    <citation type="submission" date="2016-08" db="EMBL/GenBank/DDBJ databases">
        <authorList>
            <person name="Seilhamer J.J."/>
        </authorList>
    </citation>
    <scope>NUCLEOTIDE SEQUENCE</scope>
    <source>
        <strain evidence="1">86</strain>
    </source>
</reference>
<proteinExistence type="predicted"/>
<dbReference type="EMBL" id="FMJE01000005">
    <property type="protein sequence ID" value="SCM82256.1"/>
    <property type="molecule type" value="Genomic_DNA"/>
</dbReference>
<sequence length="251" mass="27895">MDCKPNYYSVILKNCSRRESLGQRLDKILLRGRLAIKLALDNIPSVIIYKGNTNKILPILNAFKAEFAAITVLPENMPPVLPLYRLYRNFDKLSLDLQALLANVPHNLWLGEAIYHISPASFAGENGALVITSHALYFIDKPAGDQSSRWLIIPYDQISSLSPAATSPETNLMISYQDAAGCQNTMFIIPKEGLNTIITAINQAKTTGHYLVKIKTACTVCDYVSESNTDNASTEEYCHCGGQYQRTLITY</sequence>
<dbReference type="RefSeq" id="WP_288184964.1">
    <property type="nucleotide sequence ID" value="NZ_LT608335.1"/>
</dbReference>
<dbReference type="AlphaFoldDB" id="A0A212LXM6"/>
<accession>A0A212LXM6</accession>
<protein>
    <submittedName>
        <fullName evidence="1">Uncharacterized protein</fullName>
    </submittedName>
</protein>
<name>A0A212LXM6_9FIRM</name>
<gene>
    <name evidence="1" type="ORF">KL86SPO_50027</name>
</gene>
<evidence type="ECO:0000313" key="1">
    <source>
        <dbReference type="EMBL" id="SCM82256.1"/>
    </source>
</evidence>
<organism evidence="1">
    <name type="scientific">uncultured Sporomusa sp</name>
    <dbReference type="NCBI Taxonomy" id="307249"/>
    <lineage>
        <taxon>Bacteria</taxon>
        <taxon>Bacillati</taxon>
        <taxon>Bacillota</taxon>
        <taxon>Negativicutes</taxon>
        <taxon>Selenomonadales</taxon>
        <taxon>Sporomusaceae</taxon>
        <taxon>Sporomusa</taxon>
        <taxon>environmental samples</taxon>
    </lineage>
</organism>